<dbReference type="OrthoDB" id="980086at2"/>
<reference evidence="2 3" key="1">
    <citation type="submission" date="2018-10" db="EMBL/GenBank/DDBJ databases">
        <title>Genome sequencing of Mucilaginibacter sp. HYN0043.</title>
        <authorList>
            <person name="Kim M."/>
            <person name="Yi H."/>
        </authorList>
    </citation>
    <scope>NUCLEOTIDE SEQUENCE [LARGE SCALE GENOMIC DNA]</scope>
    <source>
        <strain evidence="2 3">HYN0043</strain>
    </source>
</reference>
<feature type="transmembrane region" description="Helical" evidence="1">
    <location>
        <begin position="574"/>
        <end position="591"/>
    </location>
</feature>
<feature type="transmembrane region" description="Helical" evidence="1">
    <location>
        <begin position="35"/>
        <end position="55"/>
    </location>
</feature>
<dbReference type="AlphaFoldDB" id="A0A494VLJ6"/>
<dbReference type="EMBL" id="CP032869">
    <property type="protein sequence ID" value="AYL94441.1"/>
    <property type="molecule type" value="Genomic_DNA"/>
</dbReference>
<evidence type="ECO:0000256" key="1">
    <source>
        <dbReference type="SAM" id="Phobius"/>
    </source>
</evidence>
<dbReference type="Proteomes" id="UP000270046">
    <property type="component" value="Chromosome"/>
</dbReference>
<dbReference type="KEGG" id="muh:HYN43_003605"/>
<keyword evidence="3" id="KW-1185">Reference proteome</keyword>
<sequence length="605" mass="66872">MMQNNWNILVLSICPLIAAVSVWKEIRRPNKRLLGLRIIAVFMAIIALACIAIPIKYQTDITASNQSEAVLITDGFSPDSLSAYKNLKQFTLNANIKKRYPNLVLLDKLSHLSADSGITRLHILGDGLSEFELSQLNCLSFSFHPEQFKQGVTAVNWNSRIKTGDELKVQGTYKNSSPNKIKLLLEGLGTPLDSAFIKPETTAKFELKNIPKISGKAVYRLLTISGEDTVNSGNIPFRVESATPLKVLMLTSSPDFETRFLKNWLSEKGYAVALRSTISKDKFRTEFINRPAISLENISGAVLDKFDLLIGDLSTLKAISPQNSSALKAAVMQSGFGVIIRADSTAGNSWLQSSFKTLPSQGRDTLGYPILLRGDQKSLAALTMGQSFIKLQDDIQPLVTNTHGHLLAATSLTGNGKLVYTVINNSFSWALSGNKVDYAKLWSALIQQAARKAPPTESWDVTTDLPSVSSPVDLQLKSTNATIATVGEADLSPSQNPLLPFEYHYQYRPKTSGWQLIKAGNATNWWYVYGGNEWQSLRKLKKQTDTRRYSLSHPHTTGVTKPIQKKATILVSKIYPYILLLLACTFLWAEAKTARSVTTSRKGRL</sequence>
<keyword evidence="1" id="KW-0472">Membrane</keyword>
<dbReference type="InterPro" id="IPR029062">
    <property type="entry name" value="Class_I_gatase-like"/>
</dbReference>
<gene>
    <name evidence="2" type="ORF">HYN43_003605</name>
</gene>
<protein>
    <submittedName>
        <fullName evidence="2">Uncharacterized protein</fullName>
    </submittedName>
</protein>
<keyword evidence="1" id="KW-0812">Transmembrane</keyword>
<keyword evidence="1" id="KW-1133">Transmembrane helix</keyword>
<name>A0A494VLJ6_9SPHI</name>
<organism evidence="2 3">
    <name type="scientific">Mucilaginibacter celer</name>
    <dbReference type="NCBI Taxonomy" id="2305508"/>
    <lineage>
        <taxon>Bacteria</taxon>
        <taxon>Pseudomonadati</taxon>
        <taxon>Bacteroidota</taxon>
        <taxon>Sphingobacteriia</taxon>
        <taxon>Sphingobacteriales</taxon>
        <taxon>Sphingobacteriaceae</taxon>
        <taxon>Mucilaginibacter</taxon>
    </lineage>
</organism>
<proteinExistence type="predicted"/>
<accession>A0A494VLJ6</accession>
<evidence type="ECO:0000313" key="3">
    <source>
        <dbReference type="Proteomes" id="UP000270046"/>
    </source>
</evidence>
<dbReference type="RefSeq" id="WP_119408159.1">
    <property type="nucleotide sequence ID" value="NZ_CP032869.1"/>
</dbReference>
<evidence type="ECO:0000313" key="2">
    <source>
        <dbReference type="EMBL" id="AYL94441.1"/>
    </source>
</evidence>
<dbReference type="SUPFAM" id="SSF52317">
    <property type="entry name" value="Class I glutamine amidotransferase-like"/>
    <property type="match status" value="1"/>
</dbReference>